<gene>
    <name evidence="2" type="ORF">ABIF63_005558</name>
</gene>
<proteinExistence type="predicted"/>
<evidence type="ECO:0000313" key="3">
    <source>
        <dbReference type="Proteomes" id="UP001549291"/>
    </source>
</evidence>
<evidence type="ECO:0000313" key="2">
    <source>
        <dbReference type="EMBL" id="MET4721452.1"/>
    </source>
</evidence>
<evidence type="ECO:0008006" key="4">
    <source>
        <dbReference type="Google" id="ProtNLM"/>
    </source>
</evidence>
<evidence type="ECO:0000256" key="1">
    <source>
        <dbReference type="SAM" id="MobiDB-lite"/>
    </source>
</evidence>
<comment type="caution">
    <text evidence="2">The sequence shown here is derived from an EMBL/GenBank/DDBJ whole genome shotgun (WGS) entry which is preliminary data.</text>
</comment>
<keyword evidence="3" id="KW-1185">Reference proteome</keyword>
<feature type="region of interest" description="Disordered" evidence="1">
    <location>
        <begin position="27"/>
        <end position="51"/>
    </location>
</feature>
<dbReference type="Proteomes" id="UP001549291">
    <property type="component" value="Unassembled WGS sequence"/>
</dbReference>
<accession>A0ABV2RYT3</accession>
<dbReference type="RefSeq" id="WP_157788316.1">
    <property type="nucleotide sequence ID" value="NZ_CP066351.1"/>
</dbReference>
<protein>
    <recommendedName>
        <fullName evidence="4">Secreted protein</fullName>
    </recommendedName>
</protein>
<dbReference type="EMBL" id="JBEPTQ010000002">
    <property type="protein sequence ID" value="MET4721452.1"/>
    <property type="molecule type" value="Genomic_DNA"/>
</dbReference>
<sequence>MPCFVTMCRVGVTVLSGAAGEIAKESRAKATPATRRHYGLGGGHRKSFDGDQVPPVARVLQRMISKLTSRSLIAASIF</sequence>
<reference evidence="2 3" key="1">
    <citation type="submission" date="2024-06" db="EMBL/GenBank/DDBJ databases">
        <title>Genomic Encyclopedia of Type Strains, Phase V (KMG-V): Genome sequencing to study the core and pangenomes of soil and plant-associated prokaryotes.</title>
        <authorList>
            <person name="Whitman W."/>
        </authorList>
    </citation>
    <scope>NUCLEOTIDE SEQUENCE [LARGE SCALE GENOMIC DNA]</scope>
    <source>
        <strain evidence="2 3">USDA 160</strain>
    </source>
</reference>
<organism evidence="2 3">
    <name type="scientific">Bradyrhizobium japonicum</name>
    <dbReference type="NCBI Taxonomy" id="375"/>
    <lineage>
        <taxon>Bacteria</taxon>
        <taxon>Pseudomonadati</taxon>
        <taxon>Pseudomonadota</taxon>
        <taxon>Alphaproteobacteria</taxon>
        <taxon>Hyphomicrobiales</taxon>
        <taxon>Nitrobacteraceae</taxon>
        <taxon>Bradyrhizobium</taxon>
    </lineage>
</organism>
<name>A0ABV2RYT3_BRAJP</name>